<comment type="caution">
    <text evidence="2">The sequence shown here is derived from an EMBL/GenBank/DDBJ whole genome shotgun (WGS) entry which is preliminary data.</text>
</comment>
<sequence>MDAFRDMDSHICILKSEIEYLNKELKRQKTRTYSHRGLGDEEIMLYDGETQTETNGEVPPSIKHETDLCENREAEEETASFKEQLQNKTIGAGDSILPNIGNIVLPSQPESDRLANYSTDHRMLYVTEGKHQEVLIDNYMLYQEIRKLDSHLKQLEEHISTKEHNNLKFEDIEKQDKNLQDQLRQSATEMNNLANVLDELMNQSERHIPANDQEETVSLLKDQFETKGQKLDQNNTEFVELKKQIREKESELTLLRHETNASLEKIKNKLLQEAAYCQLEKGKTKELGDRILQIGQHISDLRQSNKKLSGKYEDAFGSTENAMNLSHGTSMTKYLGFHTVLRQPQSDQAVFGISSRLQAEMHDCNLEVIEEARLPKDSLLLVVLYNLSNTLIADAQFALSEVDVAQNIALVVLHSKTVKKPSKKILMENDVKNLGIIVDMSFLTAKGIISDELTGNAIQQLAEFIRGF</sequence>
<dbReference type="OrthoDB" id="6112913at2759"/>
<dbReference type="EMBL" id="UYJE01003636">
    <property type="protein sequence ID" value="VDI21077.1"/>
    <property type="molecule type" value="Genomic_DNA"/>
</dbReference>
<proteinExistence type="predicted"/>
<keyword evidence="3" id="KW-1185">Reference proteome</keyword>
<name>A0A8B6DMU6_MYTGA</name>
<evidence type="ECO:0000313" key="3">
    <source>
        <dbReference type="Proteomes" id="UP000596742"/>
    </source>
</evidence>
<dbReference type="Proteomes" id="UP000596742">
    <property type="component" value="Unassembled WGS sequence"/>
</dbReference>
<reference evidence="2" key="1">
    <citation type="submission" date="2018-11" db="EMBL/GenBank/DDBJ databases">
        <authorList>
            <person name="Alioto T."/>
            <person name="Alioto T."/>
        </authorList>
    </citation>
    <scope>NUCLEOTIDE SEQUENCE</scope>
</reference>
<protein>
    <submittedName>
        <fullName evidence="2">Uncharacterized protein</fullName>
    </submittedName>
</protein>
<gene>
    <name evidence="2" type="ORF">MGAL_10B070598</name>
</gene>
<dbReference type="AlphaFoldDB" id="A0A8B6DMU6"/>
<accession>A0A8B6DMU6</accession>
<feature type="coiled-coil region" evidence="1">
    <location>
        <begin position="145"/>
        <end position="203"/>
    </location>
</feature>
<feature type="coiled-coil region" evidence="1">
    <location>
        <begin position="231"/>
        <end position="258"/>
    </location>
</feature>
<evidence type="ECO:0000313" key="2">
    <source>
        <dbReference type="EMBL" id="VDI21077.1"/>
    </source>
</evidence>
<evidence type="ECO:0000256" key="1">
    <source>
        <dbReference type="SAM" id="Coils"/>
    </source>
</evidence>
<organism evidence="2 3">
    <name type="scientific">Mytilus galloprovincialis</name>
    <name type="common">Mediterranean mussel</name>
    <dbReference type="NCBI Taxonomy" id="29158"/>
    <lineage>
        <taxon>Eukaryota</taxon>
        <taxon>Metazoa</taxon>
        <taxon>Spiralia</taxon>
        <taxon>Lophotrochozoa</taxon>
        <taxon>Mollusca</taxon>
        <taxon>Bivalvia</taxon>
        <taxon>Autobranchia</taxon>
        <taxon>Pteriomorphia</taxon>
        <taxon>Mytilida</taxon>
        <taxon>Mytiloidea</taxon>
        <taxon>Mytilidae</taxon>
        <taxon>Mytilinae</taxon>
        <taxon>Mytilus</taxon>
    </lineage>
</organism>
<keyword evidence="1" id="KW-0175">Coiled coil</keyword>